<evidence type="ECO:0000256" key="1">
    <source>
        <dbReference type="SAM" id="MobiDB-lite"/>
    </source>
</evidence>
<feature type="compositionally biased region" description="Basic and acidic residues" evidence="1">
    <location>
        <begin position="487"/>
        <end position="513"/>
    </location>
</feature>
<keyword evidence="3" id="KW-1185">Reference proteome</keyword>
<evidence type="ECO:0000313" key="3">
    <source>
        <dbReference type="Proteomes" id="UP000750711"/>
    </source>
</evidence>
<feature type="compositionally biased region" description="Basic residues" evidence="1">
    <location>
        <begin position="269"/>
        <end position="278"/>
    </location>
</feature>
<dbReference type="EMBL" id="JAGHQM010000007">
    <property type="protein sequence ID" value="KAH0566470.1"/>
    <property type="molecule type" value="Genomic_DNA"/>
</dbReference>
<accession>A0A9P8LIE0</accession>
<sequence length="543" mass="60976">MNPSMNNHDDFFFDVTELNRLSCSLQSETVNQPVHTSPKMTSPRFAEAVKADGRLPRRLKSHEMDEFLKKIYPHARTPQERMRECNIDLLRMANEIPCPEYAMPTAVGQDDLFSDLLDSSIYDESFNELNQSNEAPQGFERSPSSFPLSCYLPVAPEVGRACTTNYNYLRTDSDMESSPSAMGSFGDSSSNYTWFDYLTPLEFQTSGTYTDSSLSVGSGPSLGAMDSPPLPECQLSRNRCHQVSSSEHPEAAEPLVMVLNAKNMSAVAQRRRAKYTPAKRKEVHATRKRGACQECRRRKKKVNVGELPLMSAVEPDTVVEQGLSPFPPESDFVLFPEDMDYRLSPSQMNMNLSWTDNMPKLTPSHYNTPPSLSPRHQELAISPSCSTLTNSSEVQFGNVPQSLGIPDSSYTPCSFDPKPDGSISSNNSPEFSECAGRVGYVRSRYRGACGGLYGARRRPVCPYELDRHVEQCYRTLEDLTGLSEFNRNENPDRQHIVDHTAQRPHFPDRDEKGTSTYRSVARRKKILPRSFDVSVHLHSSSEA</sequence>
<protein>
    <submittedName>
        <fullName evidence="2">Uncharacterized protein</fullName>
    </submittedName>
</protein>
<organism evidence="2 3">
    <name type="scientific">Trichoglossum hirsutum</name>
    <dbReference type="NCBI Taxonomy" id="265104"/>
    <lineage>
        <taxon>Eukaryota</taxon>
        <taxon>Fungi</taxon>
        <taxon>Dikarya</taxon>
        <taxon>Ascomycota</taxon>
        <taxon>Pezizomycotina</taxon>
        <taxon>Geoglossomycetes</taxon>
        <taxon>Geoglossales</taxon>
        <taxon>Geoglossaceae</taxon>
        <taxon>Trichoglossum</taxon>
    </lineage>
</organism>
<evidence type="ECO:0000313" key="2">
    <source>
        <dbReference type="EMBL" id="KAH0566470.1"/>
    </source>
</evidence>
<name>A0A9P8LIE0_9PEZI</name>
<feature type="region of interest" description="Disordered" evidence="1">
    <location>
        <begin position="487"/>
        <end position="519"/>
    </location>
</feature>
<proteinExistence type="predicted"/>
<comment type="caution">
    <text evidence="2">The sequence shown here is derived from an EMBL/GenBank/DDBJ whole genome shotgun (WGS) entry which is preliminary data.</text>
</comment>
<dbReference type="Proteomes" id="UP000750711">
    <property type="component" value="Unassembled WGS sequence"/>
</dbReference>
<gene>
    <name evidence="2" type="ORF">GP486_000140</name>
</gene>
<feature type="region of interest" description="Disordered" evidence="1">
    <location>
        <begin position="269"/>
        <end position="291"/>
    </location>
</feature>
<reference evidence="2" key="1">
    <citation type="submission" date="2021-03" db="EMBL/GenBank/DDBJ databases">
        <title>Comparative genomics and phylogenomic investigation of the class Geoglossomycetes provide insights into ecological specialization and systematics.</title>
        <authorList>
            <person name="Melie T."/>
            <person name="Pirro S."/>
            <person name="Miller A.N."/>
            <person name="Quandt A."/>
        </authorList>
    </citation>
    <scope>NUCLEOTIDE SEQUENCE</scope>
    <source>
        <strain evidence="2">CAQ_001_2017</strain>
    </source>
</reference>
<dbReference type="AlphaFoldDB" id="A0A9P8LIE0"/>